<protein>
    <recommendedName>
        <fullName evidence="4">F-box/LRR-repeat protein 8</fullName>
    </recommendedName>
    <alternativeName>
        <fullName evidence="5">F-box and leucine-rich repeat protein 8</fullName>
    </alternativeName>
</protein>
<dbReference type="EMBL" id="AFYH01089736">
    <property type="status" value="NOT_ANNOTATED_CDS"/>
    <property type="molecule type" value="Genomic_DNA"/>
</dbReference>
<dbReference type="PROSITE" id="PS50181">
    <property type="entry name" value="FBOX"/>
    <property type="match status" value="1"/>
</dbReference>
<evidence type="ECO:0000313" key="8">
    <source>
        <dbReference type="Proteomes" id="UP000008672"/>
    </source>
</evidence>
<dbReference type="FunFam" id="1.20.1280.50:FF:000005">
    <property type="entry name" value="F-box/LRR-repeat protein 3 isoform X1"/>
    <property type="match status" value="1"/>
</dbReference>
<dbReference type="Proteomes" id="UP000008672">
    <property type="component" value="Unassembled WGS sequence"/>
</dbReference>
<dbReference type="InterPro" id="IPR001810">
    <property type="entry name" value="F-box_dom"/>
</dbReference>
<dbReference type="InParanoid" id="H3B7F1"/>
<evidence type="ECO:0000256" key="2">
    <source>
        <dbReference type="ARBA" id="ARBA00022786"/>
    </source>
</evidence>
<dbReference type="AlphaFoldDB" id="H3B7F1"/>
<dbReference type="SMART" id="SM00256">
    <property type="entry name" value="FBOX"/>
    <property type="match status" value="1"/>
</dbReference>
<dbReference type="GeneID" id="102365497"/>
<dbReference type="HOGENOM" id="CLU_062031_1_0_1"/>
<dbReference type="FunFam" id="3.80.10.10:FF:000260">
    <property type="entry name" value="F-box/LRR-repeat protein 8"/>
    <property type="match status" value="1"/>
</dbReference>
<comment type="subunit">
    <text evidence="3">Directly interacts with SKP1 and CUL1.</text>
</comment>
<dbReference type="SUPFAM" id="SSF52047">
    <property type="entry name" value="RNI-like"/>
    <property type="match status" value="1"/>
</dbReference>
<feature type="domain" description="F-box" evidence="6">
    <location>
        <begin position="3"/>
        <end position="36"/>
    </location>
</feature>
<evidence type="ECO:0000256" key="5">
    <source>
        <dbReference type="ARBA" id="ARBA00077971"/>
    </source>
</evidence>
<dbReference type="Pfam" id="PF12937">
    <property type="entry name" value="F-box-like"/>
    <property type="match status" value="1"/>
</dbReference>
<proteinExistence type="predicted"/>
<evidence type="ECO:0000259" key="6">
    <source>
        <dbReference type="PROSITE" id="PS50181"/>
    </source>
</evidence>
<reference evidence="7" key="3">
    <citation type="submission" date="2025-09" db="UniProtKB">
        <authorList>
            <consortium name="Ensembl"/>
        </authorList>
    </citation>
    <scope>IDENTIFICATION</scope>
</reference>
<keyword evidence="2" id="KW-0833">Ubl conjugation pathway</keyword>
<dbReference type="EMBL" id="AFYH01089737">
    <property type="status" value="NOT_ANNOTATED_CDS"/>
    <property type="molecule type" value="Genomic_DNA"/>
</dbReference>
<dbReference type="OMA" id="SCDCERE"/>
<dbReference type="PANTHER" id="PTHR20933">
    <property type="entry name" value="F-BOX ONLY PROTEIN 33"/>
    <property type="match status" value="1"/>
</dbReference>
<dbReference type="Gene3D" id="3.80.10.10">
    <property type="entry name" value="Ribonuclease Inhibitor"/>
    <property type="match status" value="1"/>
</dbReference>
<dbReference type="FunCoup" id="H3B7F1">
    <property type="interactions" value="104"/>
</dbReference>
<organism evidence="7 8">
    <name type="scientific">Latimeria chalumnae</name>
    <name type="common">Coelacanth</name>
    <dbReference type="NCBI Taxonomy" id="7897"/>
    <lineage>
        <taxon>Eukaryota</taxon>
        <taxon>Metazoa</taxon>
        <taxon>Chordata</taxon>
        <taxon>Craniata</taxon>
        <taxon>Vertebrata</taxon>
        <taxon>Euteleostomi</taxon>
        <taxon>Coelacanthiformes</taxon>
        <taxon>Coelacanthidae</taxon>
        <taxon>Latimeria</taxon>
    </lineage>
</organism>
<dbReference type="OrthoDB" id="3219396at2759"/>
<dbReference type="InterPro" id="IPR032675">
    <property type="entry name" value="LRR_dom_sf"/>
</dbReference>
<dbReference type="SUPFAM" id="SSF81383">
    <property type="entry name" value="F-box domain"/>
    <property type="match status" value="1"/>
</dbReference>
<dbReference type="EMBL" id="AFYH01089735">
    <property type="status" value="NOT_ANNOTATED_CDS"/>
    <property type="molecule type" value="Genomic_DNA"/>
</dbReference>
<evidence type="ECO:0000256" key="3">
    <source>
        <dbReference type="ARBA" id="ARBA00062469"/>
    </source>
</evidence>
<dbReference type="InterPro" id="IPR036047">
    <property type="entry name" value="F-box-like_dom_sf"/>
</dbReference>
<sequence length="379" mass="42903">MAAPSLLDLPEEVLAHVFSYLPLGDRCAMSLVCKSWAKACCCPATWYYTEVRCVSQEMEDGILWGSQNFLAKAKCLKIVLDQSEQRNRDWAIKILNWLAEDATKLKDLSIVCTGENPYFYSGRDILESIRSLCQKNGQTQSLNLHRLDLRKVPFTLDGELVRLVAASCPYLQSLFVNNHTLICNIGPEALQDVLRACPLLSALGVFYTSLSEEVIMELLKPTRVPLRHLSLFCERMDKYVPAISEELWGALCSKHPGFSVDIELDHTVPAKKVTGILKPEIPVASLELNTFCYMVDQVTFIARSYKKTLRRLVLQTTSSEQLNSALLDLAGHCELLEEMHCYCVVTPEVVHAFTSKCPRLRRYTLKTTKEPHPWMPTEL</sequence>
<evidence type="ECO:0000256" key="1">
    <source>
        <dbReference type="ARBA" id="ARBA00003437"/>
    </source>
</evidence>
<dbReference type="GO" id="GO:0031398">
    <property type="term" value="P:positive regulation of protein ubiquitination"/>
    <property type="evidence" value="ECO:0007669"/>
    <property type="project" value="TreeGrafter"/>
</dbReference>
<dbReference type="CTD" id="55336"/>
<dbReference type="RefSeq" id="XP_064414472.1">
    <property type="nucleotide sequence ID" value="XM_064558402.1"/>
</dbReference>
<dbReference type="GeneTree" id="ENSGT00420000029943"/>
<dbReference type="eggNOG" id="ENOG502QU59">
    <property type="taxonomic scope" value="Eukaryota"/>
</dbReference>
<evidence type="ECO:0000256" key="4">
    <source>
        <dbReference type="ARBA" id="ARBA00070268"/>
    </source>
</evidence>
<dbReference type="STRING" id="7897.ENSLACP00000017822"/>
<dbReference type="KEGG" id="lcm:102365497"/>
<dbReference type="PANTHER" id="PTHR20933:SF3">
    <property type="entry name" value="F-BOX ONLY PROTEIN 33"/>
    <property type="match status" value="1"/>
</dbReference>
<dbReference type="Gene3D" id="1.20.1280.50">
    <property type="match status" value="1"/>
</dbReference>
<reference evidence="7" key="2">
    <citation type="submission" date="2025-08" db="UniProtKB">
        <authorList>
            <consortium name="Ensembl"/>
        </authorList>
    </citation>
    <scope>IDENTIFICATION</scope>
</reference>
<reference evidence="8" key="1">
    <citation type="submission" date="2011-08" db="EMBL/GenBank/DDBJ databases">
        <title>The draft genome of Latimeria chalumnae.</title>
        <authorList>
            <person name="Di Palma F."/>
            <person name="Alfoldi J."/>
            <person name="Johnson J."/>
            <person name="Berlin A."/>
            <person name="Gnerre S."/>
            <person name="Jaffe D."/>
            <person name="MacCallum I."/>
            <person name="Young S."/>
            <person name="Walker B.J."/>
            <person name="Lander E."/>
            <person name="Lindblad-Toh K."/>
        </authorList>
    </citation>
    <scope>NUCLEOTIDE SEQUENCE [LARGE SCALE GENOMIC DNA]</scope>
    <source>
        <strain evidence="8">Wild caught</strain>
    </source>
</reference>
<evidence type="ECO:0000313" key="7">
    <source>
        <dbReference type="Ensembl" id="ENSLACP00000017822.1"/>
    </source>
</evidence>
<dbReference type="Bgee" id="ENSLACG00000015697">
    <property type="expression patterns" value="Expressed in post-anal tail muscle and 5 other cell types or tissues"/>
</dbReference>
<gene>
    <name evidence="7" type="primary">FBXL8</name>
</gene>
<accession>H3B7F1</accession>
<name>H3B7F1_LATCH</name>
<comment type="function">
    <text evidence="1">Substrate-recognition component of the SCF (SKP1-CUL1-F-box protein)-type E3 ubiquitin ligase complex.</text>
</comment>
<dbReference type="Ensembl" id="ENSLACT00000017952.1">
    <property type="protein sequence ID" value="ENSLACP00000017822.1"/>
    <property type="gene ID" value="ENSLACG00000015697.1"/>
</dbReference>
<keyword evidence="8" id="KW-1185">Reference proteome</keyword>